<dbReference type="EMBL" id="GL451800">
    <property type="protein sequence ID" value="EFN78531.1"/>
    <property type="molecule type" value="Genomic_DNA"/>
</dbReference>
<feature type="non-terminal residue" evidence="1">
    <location>
        <position position="1"/>
    </location>
</feature>
<keyword evidence="2" id="KW-1185">Reference proteome</keyword>
<feature type="non-terminal residue" evidence="1">
    <location>
        <position position="62"/>
    </location>
</feature>
<evidence type="ECO:0008006" key="3">
    <source>
        <dbReference type="Google" id="ProtNLM"/>
    </source>
</evidence>
<gene>
    <name evidence="1" type="ORF">EAI_02351</name>
</gene>
<proteinExistence type="predicted"/>
<evidence type="ECO:0000313" key="2">
    <source>
        <dbReference type="Proteomes" id="UP000008237"/>
    </source>
</evidence>
<name>E2C0L4_HARSA</name>
<dbReference type="AlphaFoldDB" id="E2C0L4"/>
<evidence type="ECO:0000313" key="1">
    <source>
        <dbReference type="EMBL" id="EFN78531.1"/>
    </source>
</evidence>
<reference evidence="1 2" key="1">
    <citation type="journal article" date="2010" name="Science">
        <title>Genomic comparison of the ants Camponotus floridanus and Harpegnathos saltator.</title>
        <authorList>
            <person name="Bonasio R."/>
            <person name="Zhang G."/>
            <person name="Ye C."/>
            <person name="Mutti N.S."/>
            <person name="Fang X."/>
            <person name="Qin N."/>
            <person name="Donahue G."/>
            <person name="Yang P."/>
            <person name="Li Q."/>
            <person name="Li C."/>
            <person name="Zhang P."/>
            <person name="Huang Z."/>
            <person name="Berger S.L."/>
            <person name="Reinberg D."/>
            <person name="Wang J."/>
            <person name="Liebig J."/>
        </authorList>
    </citation>
    <scope>NUCLEOTIDE SEQUENCE [LARGE SCALE GENOMIC DNA]</scope>
    <source>
        <strain evidence="1 2">R22 G/1</strain>
    </source>
</reference>
<organism evidence="2">
    <name type="scientific">Harpegnathos saltator</name>
    <name type="common">Jerdon's jumping ant</name>
    <dbReference type="NCBI Taxonomy" id="610380"/>
    <lineage>
        <taxon>Eukaryota</taxon>
        <taxon>Metazoa</taxon>
        <taxon>Ecdysozoa</taxon>
        <taxon>Arthropoda</taxon>
        <taxon>Hexapoda</taxon>
        <taxon>Insecta</taxon>
        <taxon>Pterygota</taxon>
        <taxon>Neoptera</taxon>
        <taxon>Endopterygota</taxon>
        <taxon>Hymenoptera</taxon>
        <taxon>Apocrita</taxon>
        <taxon>Aculeata</taxon>
        <taxon>Formicoidea</taxon>
        <taxon>Formicidae</taxon>
        <taxon>Ponerinae</taxon>
        <taxon>Ponerini</taxon>
        <taxon>Harpegnathos</taxon>
    </lineage>
</organism>
<dbReference type="Proteomes" id="UP000008237">
    <property type="component" value="Unassembled WGS sequence"/>
</dbReference>
<dbReference type="InParanoid" id="E2C0L4"/>
<accession>E2C0L4</accession>
<sequence>KKLCARWMPHLLTTDQKCIRMRNSQACLAHFNRFKQNKVVFKRRFITVDETRIHHYTQQCEK</sequence>
<protein>
    <recommendedName>
        <fullName evidence="3">Histone-lysine N-methyltransferase SETMAR</fullName>
    </recommendedName>
</protein>